<accession>A0A8T0S1H7</accession>
<evidence type="ECO:0000313" key="1">
    <source>
        <dbReference type="EMBL" id="KAG2592047.1"/>
    </source>
</evidence>
<gene>
    <name evidence="1" type="ORF">PVAP13_5NG523300</name>
</gene>
<evidence type="ECO:0000313" key="2">
    <source>
        <dbReference type="Proteomes" id="UP000823388"/>
    </source>
</evidence>
<reference evidence="1" key="1">
    <citation type="submission" date="2020-05" db="EMBL/GenBank/DDBJ databases">
        <title>WGS assembly of Panicum virgatum.</title>
        <authorList>
            <person name="Lovell J.T."/>
            <person name="Jenkins J."/>
            <person name="Shu S."/>
            <person name="Juenger T.E."/>
            <person name="Schmutz J."/>
        </authorList>
    </citation>
    <scope>NUCLEOTIDE SEQUENCE</scope>
    <source>
        <strain evidence="1">AP13</strain>
    </source>
</reference>
<dbReference type="Proteomes" id="UP000823388">
    <property type="component" value="Chromosome 5N"/>
</dbReference>
<keyword evidence="2" id="KW-1185">Reference proteome</keyword>
<name>A0A8T0S1H7_PANVG</name>
<dbReference type="AlphaFoldDB" id="A0A8T0S1H7"/>
<organism evidence="1 2">
    <name type="scientific">Panicum virgatum</name>
    <name type="common">Blackwell switchgrass</name>
    <dbReference type="NCBI Taxonomy" id="38727"/>
    <lineage>
        <taxon>Eukaryota</taxon>
        <taxon>Viridiplantae</taxon>
        <taxon>Streptophyta</taxon>
        <taxon>Embryophyta</taxon>
        <taxon>Tracheophyta</taxon>
        <taxon>Spermatophyta</taxon>
        <taxon>Magnoliopsida</taxon>
        <taxon>Liliopsida</taxon>
        <taxon>Poales</taxon>
        <taxon>Poaceae</taxon>
        <taxon>PACMAD clade</taxon>
        <taxon>Panicoideae</taxon>
        <taxon>Panicodae</taxon>
        <taxon>Paniceae</taxon>
        <taxon>Panicinae</taxon>
        <taxon>Panicum</taxon>
        <taxon>Panicum sect. Hiantes</taxon>
    </lineage>
</organism>
<sequence>MATRAKDTIGFPAPLNEMLRRAHYTFRPEYAVYARGYGVGMVDYVATLHLEARMVVGSEAYDFQAKGTSLEMAIQEVAREAITRLRYEQQELWEDPFTYLPMKGPEEPFAHCISPSVGPFTMERCMAETISSYELVNWSLLRELDETRRCLYNLQVQVLQKIEEGDNF</sequence>
<dbReference type="EMBL" id="CM029046">
    <property type="protein sequence ID" value="KAG2592047.1"/>
    <property type="molecule type" value="Genomic_DNA"/>
</dbReference>
<protein>
    <submittedName>
        <fullName evidence="1">Uncharacterized protein</fullName>
    </submittedName>
</protein>
<proteinExistence type="predicted"/>
<comment type="caution">
    <text evidence="1">The sequence shown here is derived from an EMBL/GenBank/DDBJ whole genome shotgun (WGS) entry which is preliminary data.</text>
</comment>